<dbReference type="PROSITE" id="PS51677">
    <property type="entry name" value="NODB"/>
    <property type="match status" value="1"/>
</dbReference>
<dbReference type="Gene3D" id="3.20.20.370">
    <property type="entry name" value="Glycoside hydrolase/deacetylase"/>
    <property type="match status" value="1"/>
</dbReference>
<organism evidence="3 4">
    <name type="scientific">Paenibacillus glycanilyticus</name>
    <dbReference type="NCBI Taxonomy" id="126569"/>
    <lineage>
        <taxon>Bacteria</taxon>
        <taxon>Bacillati</taxon>
        <taxon>Bacillota</taxon>
        <taxon>Bacilli</taxon>
        <taxon>Bacillales</taxon>
        <taxon>Paenibacillaceae</taxon>
        <taxon>Paenibacillus</taxon>
    </lineage>
</organism>
<dbReference type="Proteomes" id="UP001285921">
    <property type="component" value="Unassembled WGS sequence"/>
</dbReference>
<evidence type="ECO:0000313" key="3">
    <source>
        <dbReference type="EMBL" id="GMK43719.1"/>
    </source>
</evidence>
<gene>
    <name evidence="3" type="ORF">PghCCS26_08460</name>
</gene>
<sequence>MGMETYSTQVLELLSLGRTSSGISQMKIGVTQDDKYATYVIEVDEFTFLELEALGPLHGDRIRISPYSKWDPYRNSRYSSFIRTTGSTRVPLYFACSEAYMALIKQIRQGELPPVSPAKEEQVVQSVLMPVPNRPDSRSGFALRLPKVAVAILIMIGLLAILSIATGGKVDSARLLGGQVAKAEVTKGDSGLPVVYASSTESDTAVTQDAAAVVTAEQPATAAAQNSVLSESLEEKSAFKIIDIDKDKKFFGLPKQYVALTFDDGPSKLTKDIVDILTEQNVPATFLFIGQNVAHHKEAVTYAAGHGMSIGNHSWDHSVLTKSTVQEQSENLSKASKAIEALTDKPVTLFRPPYGAVNDELVSAADQHNMKTLLWNRDPEDWNAKTPEDITAYFHHVESAGGIYVLHEDKYTVQALPAIIKYLKGKDLTFVAFN</sequence>
<feature type="domain" description="NodB homology" evidence="2">
    <location>
        <begin position="256"/>
        <end position="431"/>
    </location>
</feature>
<keyword evidence="1" id="KW-1133">Transmembrane helix</keyword>
<accession>A0ABQ6NG26</accession>
<dbReference type="PANTHER" id="PTHR10587:SF125">
    <property type="entry name" value="POLYSACCHARIDE DEACETYLASE YHEN-RELATED"/>
    <property type="match status" value="1"/>
</dbReference>
<dbReference type="InterPro" id="IPR002509">
    <property type="entry name" value="NODB_dom"/>
</dbReference>
<dbReference type="InterPro" id="IPR011330">
    <property type="entry name" value="Glyco_hydro/deAcase_b/a-brl"/>
</dbReference>
<dbReference type="SUPFAM" id="SSF88713">
    <property type="entry name" value="Glycoside hydrolase/deacetylase"/>
    <property type="match status" value="1"/>
</dbReference>
<dbReference type="CDD" id="cd10917">
    <property type="entry name" value="CE4_NodB_like_6s_7s"/>
    <property type="match status" value="1"/>
</dbReference>
<protein>
    <recommendedName>
        <fullName evidence="2">NodB homology domain-containing protein</fullName>
    </recommendedName>
</protein>
<evidence type="ECO:0000256" key="1">
    <source>
        <dbReference type="SAM" id="Phobius"/>
    </source>
</evidence>
<dbReference type="InterPro" id="IPR050248">
    <property type="entry name" value="Polysacc_deacetylase_ArnD"/>
</dbReference>
<comment type="caution">
    <text evidence="3">The sequence shown here is derived from an EMBL/GenBank/DDBJ whole genome shotgun (WGS) entry which is preliminary data.</text>
</comment>
<feature type="transmembrane region" description="Helical" evidence="1">
    <location>
        <begin position="148"/>
        <end position="166"/>
    </location>
</feature>
<reference evidence="3 4" key="1">
    <citation type="submission" date="2023-05" db="EMBL/GenBank/DDBJ databases">
        <title>Draft genome of Paenibacillus sp. CCS26.</title>
        <authorList>
            <person name="Akita H."/>
            <person name="Shinto Y."/>
            <person name="Kimura Z."/>
        </authorList>
    </citation>
    <scope>NUCLEOTIDE SEQUENCE [LARGE SCALE GENOMIC DNA]</scope>
    <source>
        <strain evidence="3 4">CCS26</strain>
    </source>
</reference>
<dbReference type="Pfam" id="PF01522">
    <property type="entry name" value="Polysacc_deac_1"/>
    <property type="match status" value="1"/>
</dbReference>
<evidence type="ECO:0000259" key="2">
    <source>
        <dbReference type="PROSITE" id="PS51677"/>
    </source>
</evidence>
<keyword evidence="4" id="KW-1185">Reference proteome</keyword>
<proteinExistence type="predicted"/>
<dbReference type="EMBL" id="BTCL01000002">
    <property type="protein sequence ID" value="GMK43719.1"/>
    <property type="molecule type" value="Genomic_DNA"/>
</dbReference>
<evidence type="ECO:0000313" key="4">
    <source>
        <dbReference type="Proteomes" id="UP001285921"/>
    </source>
</evidence>
<dbReference type="PANTHER" id="PTHR10587">
    <property type="entry name" value="GLYCOSYL TRANSFERASE-RELATED"/>
    <property type="match status" value="1"/>
</dbReference>
<keyword evidence="1" id="KW-0812">Transmembrane</keyword>
<keyword evidence="1" id="KW-0472">Membrane</keyword>
<dbReference type="RefSeq" id="WP_317978931.1">
    <property type="nucleotide sequence ID" value="NZ_BTCL01000002.1"/>
</dbReference>
<name>A0ABQ6NG26_9BACL</name>